<dbReference type="InterPro" id="IPR000089">
    <property type="entry name" value="Biotin_lipoyl"/>
</dbReference>
<feature type="domain" description="CzcB-like C-terminal circularly permuted SH3-like" evidence="2">
    <location>
        <begin position="226"/>
        <end position="278"/>
    </location>
</feature>
<name>A0A7D8AHK0_9MICO</name>
<dbReference type="Pfam" id="PF25975">
    <property type="entry name" value="CzcB_C"/>
    <property type="match status" value="1"/>
</dbReference>
<feature type="domain" description="Lipoyl-binding" evidence="1">
    <location>
        <begin position="80"/>
        <end position="140"/>
    </location>
</feature>
<dbReference type="EMBL" id="CP043732">
    <property type="protein sequence ID" value="QMU97742.1"/>
    <property type="molecule type" value="Genomic_DNA"/>
</dbReference>
<dbReference type="RefSeq" id="WP_182252743.1">
    <property type="nucleotide sequence ID" value="NZ_CP043732.1"/>
</dbReference>
<evidence type="ECO:0000313" key="4">
    <source>
        <dbReference type="Proteomes" id="UP000515708"/>
    </source>
</evidence>
<sequence>MIVWRRVIVPVLFVLVLGAAALALMKIAFLPDTASAEPTGPSAGVAEPVVAVARGSLVNELELDGSIARDDAYPVRSATDGVVTAVHVADGDTVQQGQLLVTVKQNDPVRTVTIVAPEAGEISELALMKGQASSIGGEVLTLTPARHHVLATVEPAQLYRLVNTPSEATVTINGGPAPFACTGVRVQIAEDGTASVRCAVPADQTVFAGLPVSLALALGKVDDALVVPVTAVKGGAGSGVVWVEAGEGGEPEERKVTLGVNDGEQVEVLDGLAEGDSIRQFVPGFAVPVQEQCYDDGAGGEFCETGTSW</sequence>
<dbReference type="Gene3D" id="2.40.420.20">
    <property type="match status" value="1"/>
</dbReference>
<dbReference type="GO" id="GO:1990281">
    <property type="term" value="C:efflux pump complex"/>
    <property type="evidence" value="ECO:0007669"/>
    <property type="project" value="TreeGrafter"/>
</dbReference>
<dbReference type="GO" id="GO:0015562">
    <property type="term" value="F:efflux transmembrane transporter activity"/>
    <property type="evidence" value="ECO:0007669"/>
    <property type="project" value="TreeGrafter"/>
</dbReference>
<dbReference type="PANTHER" id="PTHR30469">
    <property type="entry name" value="MULTIDRUG RESISTANCE PROTEIN MDTA"/>
    <property type="match status" value="1"/>
</dbReference>
<dbReference type="InterPro" id="IPR011053">
    <property type="entry name" value="Single_hybrid_motif"/>
</dbReference>
<dbReference type="InterPro" id="IPR058649">
    <property type="entry name" value="CzcB_C"/>
</dbReference>
<organism evidence="3 4">
    <name type="scientific">Microbacterium esteraromaticum</name>
    <dbReference type="NCBI Taxonomy" id="57043"/>
    <lineage>
        <taxon>Bacteria</taxon>
        <taxon>Bacillati</taxon>
        <taxon>Actinomycetota</taxon>
        <taxon>Actinomycetes</taxon>
        <taxon>Micrococcales</taxon>
        <taxon>Microbacteriaceae</taxon>
        <taxon>Microbacterium</taxon>
    </lineage>
</organism>
<evidence type="ECO:0000259" key="2">
    <source>
        <dbReference type="Pfam" id="PF25975"/>
    </source>
</evidence>
<proteinExistence type="predicted"/>
<dbReference type="PANTHER" id="PTHR30469:SF15">
    <property type="entry name" value="HLYD FAMILY OF SECRETION PROTEINS"/>
    <property type="match status" value="1"/>
</dbReference>
<accession>A0A7D8AHK0</accession>
<dbReference type="AlphaFoldDB" id="A0A7D8AHK0"/>
<protein>
    <submittedName>
        <fullName evidence="3">Biotin/lipoyl-binding protein</fullName>
    </submittedName>
</protein>
<dbReference type="SUPFAM" id="SSF51230">
    <property type="entry name" value="Single hybrid motif"/>
    <property type="match status" value="1"/>
</dbReference>
<dbReference type="Pfam" id="PF00364">
    <property type="entry name" value="Biotin_lipoyl"/>
    <property type="match status" value="1"/>
</dbReference>
<dbReference type="Gene3D" id="2.40.50.100">
    <property type="match status" value="1"/>
</dbReference>
<evidence type="ECO:0000259" key="1">
    <source>
        <dbReference type="Pfam" id="PF00364"/>
    </source>
</evidence>
<dbReference type="Proteomes" id="UP000515708">
    <property type="component" value="Chromosome"/>
</dbReference>
<reference evidence="3 4" key="1">
    <citation type="journal article" date="2020" name="Front. Microbiol.">
        <title>Design of Bacterial Strain-Specific qPCR Assays Using NGS Data and Publicly Available Resources and Its Application to Track Biocontrol Strains.</title>
        <authorList>
            <person name="Hernandez I."/>
            <person name="Sant C."/>
            <person name="Martinez R."/>
            <person name="Fernandez C."/>
        </authorList>
    </citation>
    <scope>NUCLEOTIDE SEQUENCE [LARGE SCALE GENOMIC DNA]</scope>
    <source>
        <strain evidence="3 4">B24</strain>
    </source>
</reference>
<gene>
    <name evidence="3" type="ORF">FVO59_11370</name>
</gene>
<evidence type="ECO:0000313" key="3">
    <source>
        <dbReference type="EMBL" id="QMU97742.1"/>
    </source>
</evidence>